<geneLocation type="plasmid" evidence="1 2">
    <name>unnamed</name>
</geneLocation>
<name>A0A5Q0CGZ0_9HYPH</name>
<keyword evidence="2" id="KW-1185">Reference proteome</keyword>
<accession>A0A5Q0CGZ0</accession>
<dbReference type="AlphaFoldDB" id="A0A5Q0CGZ0"/>
<dbReference type="EMBL" id="CP043499">
    <property type="protein sequence ID" value="QFY63600.1"/>
    <property type="molecule type" value="Genomic_DNA"/>
</dbReference>
<reference evidence="1 2" key="1">
    <citation type="submission" date="2019-08" db="EMBL/GenBank/DDBJ databases">
        <title>Prosopis cineraria nodule microbiome.</title>
        <authorList>
            <person name="Ali R."/>
            <person name="Chaluvadi S.R."/>
            <person name="Wang X."/>
        </authorList>
    </citation>
    <scope>NUCLEOTIDE SEQUENCE [LARGE SCALE GENOMIC DNA]</scope>
    <source>
        <strain evidence="1 2">BG7</strain>
        <plasmid evidence="1 2">unnamed</plasmid>
    </source>
</reference>
<sequence>MRPRKDFRNIVVAAVLTLGAVPLISSCTTVADKGESREDRLAAAGFVARPANTPEREAMLKRLLPNKLLILARGKTVNYVYADPKNCDCLYVGSSQAYGRYQKTRIQEKIANRQLQAAQTYADTNWDWSRWGSDIANFDGPFGPDIDWY</sequence>
<dbReference type="OrthoDB" id="7596417at2"/>
<protein>
    <recommendedName>
        <fullName evidence="3">Lipoprotein</fullName>
    </recommendedName>
</protein>
<proteinExistence type="predicted"/>
<dbReference type="Proteomes" id="UP000326881">
    <property type="component" value="Plasmid unnamed"/>
</dbReference>
<evidence type="ECO:0000313" key="2">
    <source>
        <dbReference type="Proteomes" id="UP000326881"/>
    </source>
</evidence>
<evidence type="ECO:0008006" key="3">
    <source>
        <dbReference type="Google" id="ProtNLM"/>
    </source>
</evidence>
<organism evidence="1 2">
    <name type="scientific">Rhizobium grahamii</name>
    <dbReference type="NCBI Taxonomy" id="1120045"/>
    <lineage>
        <taxon>Bacteria</taxon>
        <taxon>Pseudomonadati</taxon>
        <taxon>Pseudomonadota</taxon>
        <taxon>Alphaproteobacteria</taxon>
        <taxon>Hyphomicrobiales</taxon>
        <taxon>Rhizobiaceae</taxon>
        <taxon>Rhizobium/Agrobacterium group</taxon>
        <taxon>Rhizobium</taxon>
    </lineage>
</organism>
<keyword evidence="1" id="KW-0614">Plasmid</keyword>
<dbReference type="RefSeq" id="WP_153273557.1">
    <property type="nucleotide sequence ID" value="NZ_CP043499.1"/>
</dbReference>
<evidence type="ECO:0000313" key="1">
    <source>
        <dbReference type="EMBL" id="QFY63600.1"/>
    </source>
</evidence>
<dbReference type="PROSITE" id="PS51257">
    <property type="entry name" value="PROKAR_LIPOPROTEIN"/>
    <property type="match status" value="1"/>
</dbReference>
<dbReference type="KEGG" id="rgr:FZ934_25515"/>
<gene>
    <name evidence="1" type="ORF">FZ934_25515</name>
</gene>